<organism evidence="1">
    <name type="scientific">Bacteroides intestinalis</name>
    <dbReference type="NCBI Taxonomy" id="329854"/>
    <lineage>
        <taxon>Bacteria</taxon>
        <taxon>Pseudomonadati</taxon>
        <taxon>Bacteroidota</taxon>
        <taxon>Bacteroidia</taxon>
        <taxon>Bacteroidales</taxon>
        <taxon>Bacteroidaceae</taxon>
        <taxon>Bacteroides</taxon>
    </lineage>
</organism>
<reference evidence="1 2" key="1">
    <citation type="submission" date="2016-02" db="EMBL/GenBank/DDBJ databases">
        <authorList>
            <person name="Wen L."/>
            <person name="He K."/>
            <person name="Yang H."/>
        </authorList>
    </citation>
    <scope>NUCLEOTIDE SEQUENCE [LARGE SCALE GENOMIC DNA]</scope>
    <source>
        <strain evidence="1 2">KLE1704</strain>
    </source>
</reference>
<gene>
    <name evidence="1" type="ORF">HMPREF2531_02660</name>
</gene>
<dbReference type="EMBL" id="LTDF01000093">
    <property type="protein sequence ID" value="KXT49046.1"/>
    <property type="molecule type" value="Genomic_DNA"/>
</dbReference>
<protein>
    <submittedName>
        <fullName evidence="1">Uncharacterized protein</fullName>
    </submittedName>
</protein>
<proteinExistence type="predicted"/>
<dbReference type="AlphaFoldDB" id="A0A139LC80"/>
<evidence type="ECO:0000313" key="1">
    <source>
        <dbReference type="EMBL" id="KXT49046.1"/>
    </source>
</evidence>
<name>A0A139LC80_9BACE</name>
<dbReference type="Proteomes" id="UP000070319">
    <property type="component" value="Unassembled WGS sequence"/>
</dbReference>
<comment type="caution">
    <text evidence="1">The sequence shown here is derived from an EMBL/GenBank/DDBJ whole genome shotgun (WGS) entry which is preliminary data.</text>
</comment>
<dbReference type="PATRIC" id="fig|329854.7.peg.2711"/>
<evidence type="ECO:0000313" key="2">
    <source>
        <dbReference type="Proteomes" id="UP000070319"/>
    </source>
</evidence>
<accession>A0A139LC80</accession>
<sequence length="47" mass="5426">MVLLLHDCEARDSQLWTSPNIKCKDKEKAMQKQGKGDVLIKKELENI</sequence>